<dbReference type="AlphaFoldDB" id="A0AAX1NCN5"/>
<protein>
    <submittedName>
        <fullName evidence="5">MarR family transcriptional regulator</fullName>
    </submittedName>
</protein>
<keyword evidence="3" id="KW-0804">Transcription</keyword>
<dbReference type="Pfam" id="PF12802">
    <property type="entry name" value="MarR_2"/>
    <property type="match status" value="1"/>
</dbReference>
<dbReference type="InterPro" id="IPR011991">
    <property type="entry name" value="ArsR-like_HTH"/>
</dbReference>
<reference evidence="5 6" key="1">
    <citation type="submission" date="2021-05" db="EMBL/GenBank/DDBJ databases">
        <title>Comparative genomic studies on the polysaccharide-degrading batcterial strains of the Flammeovirga genus.</title>
        <authorList>
            <person name="Zewei F."/>
            <person name="Zheng Z."/>
            <person name="Yu L."/>
            <person name="Ruyue G."/>
            <person name="Yanhong M."/>
            <person name="Yuanyuan C."/>
            <person name="Jingyan G."/>
            <person name="Wenjun H."/>
        </authorList>
    </citation>
    <scope>NUCLEOTIDE SEQUENCE [LARGE SCALE GENOMIC DNA]</scope>
    <source>
        <strain evidence="5 6">NBRC:100898</strain>
    </source>
</reference>
<dbReference type="InterPro" id="IPR000835">
    <property type="entry name" value="HTH_MarR-typ"/>
</dbReference>
<keyword evidence="6" id="KW-1185">Reference proteome</keyword>
<accession>A0AAX1NCN5</accession>
<evidence type="ECO:0000256" key="3">
    <source>
        <dbReference type="ARBA" id="ARBA00023163"/>
    </source>
</evidence>
<gene>
    <name evidence="5" type="ORF">KMW28_23160</name>
</gene>
<feature type="domain" description="HTH marR-type" evidence="4">
    <location>
        <begin position="29"/>
        <end position="125"/>
    </location>
</feature>
<keyword evidence="2" id="KW-0238">DNA-binding</keyword>
<dbReference type="CDD" id="cd00090">
    <property type="entry name" value="HTH_ARSR"/>
    <property type="match status" value="1"/>
</dbReference>
<keyword evidence="1" id="KW-0805">Transcription regulation</keyword>
<organism evidence="5 6">
    <name type="scientific">Flammeovirga yaeyamensis</name>
    <dbReference type="NCBI Taxonomy" id="367791"/>
    <lineage>
        <taxon>Bacteria</taxon>
        <taxon>Pseudomonadati</taxon>
        <taxon>Bacteroidota</taxon>
        <taxon>Cytophagia</taxon>
        <taxon>Cytophagales</taxon>
        <taxon>Flammeovirgaceae</taxon>
        <taxon>Flammeovirga</taxon>
    </lineage>
</organism>
<dbReference type="PANTHER" id="PTHR42756">
    <property type="entry name" value="TRANSCRIPTIONAL REGULATOR, MARR"/>
    <property type="match status" value="1"/>
</dbReference>
<dbReference type="Gene3D" id="1.10.10.10">
    <property type="entry name" value="Winged helix-like DNA-binding domain superfamily/Winged helix DNA-binding domain"/>
    <property type="match status" value="1"/>
</dbReference>
<proteinExistence type="predicted"/>
<dbReference type="RefSeq" id="WP_169662016.1">
    <property type="nucleotide sequence ID" value="NZ_CP076133.1"/>
</dbReference>
<dbReference type="KEGG" id="fya:KMW28_23160"/>
<evidence type="ECO:0000313" key="6">
    <source>
        <dbReference type="Proteomes" id="UP000678679"/>
    </source>
</evidence>
<dbReference type="EMBL" id="CP076133">
    <property type="protein sequence ID" value="QWG05324.1"/>
    <property type="molecule type" value="Genomic_DNA"/>
</dbReference>
<evidence type="ECO:0000256" key="2">
    <source>
        <dbReference type="ARBA" id="ARBA00023125"/>
    </source>
</evidence>
<dbReference type="InterPro" id="IPR036390">
    <property type="entry name" value="WH_DNA-bd_sf"/>
</dbReference>
<dbReference type="GO" id="GO:0003677">
    <property type="term" value="F:DNA binding"/>
    <property type="evidence" value="ECO:0007669"/>
    <property type="project" value="UniProtKB-KW"/>
</dbReference>
<dbReference type="InterPro" id="IPR036388">
    <property type="entry name" value="WH-like_DNA-bd_sf"/>
</dbReference>
<dbReference type="PANTHER" id="PTHR42756:SF1">
    <property type="entry name" value="TRANSCRIPTIONAL REPRESSOR OF EMRAB OPERON"/>
    <property type="match status" value="1"/>
</dbReference>
<evidence type="ECO:0000259" key="4">
    <source>
        <dbReference type="SMART" id="SM00347"/>
    </source>
</evidence>
<name>A0AAX1NCN5_9BACT</name>
<dbReference type="SMART" id="SM00347">
    <property type="entry name" value="HTH_MARR"/>
    <property type="match status" value="1"/>
</dbReference>
<dbReference type="Proteomes" id="UP000678679">
    <property type="component" value="Chromosome 2"/>
</dbReference>
<dbReference type="SUPFAM" id="SSF46785">
    <property type="entry name" value="Winged helix' DNA-binding domain"/>
    <property type="match status" value="1"/>
</dbReference>
<evidence type="ECO:0000256" key="1">
    <source>
        <dbReference type="ARBA" id="ARBA00023015"/>
    </source>
</evidence>
<dbReference type="GO" id="GO:0003700">
    <property type="term" value="F:DNA-binding transcription factor activity"/>
    <property type="evidence" value="ECO:0007669"/>
    <property type="project" value="InterPro"/>
</dbReference>
<sequence>MEEKNNYQECCMYFTANSLTRYINTMADNAFRPTGLAPSYGHLMMILIEEPGLTQNELSARMNVKASTMTRFLEKLIAQNYAERVQEGRSMHVYPTDSGKALHDPILKALSDLHKNYCDVLGKEVAEKMIADMAIANRKLGE</sequence>
<evidence type="ECO:0000313" key="5">
    <source>
        <dbReference type="EMBL" id="QWG05324.1"/>
    </source>
</evidence>